<protein>
    <submittedName>
        <fullName evidence="1">Uncharacterized protein</fullName>
    </submittedName>
</protein>
<dbReference type="Proteomes" id="UP000284824">
    <property type="component" value="Unassembled WGS sequence"/>
</dbReference>
<dbReference type="AlphaFoldDB" id="A0A438MK14"/>
<dbReference type="EMBL" id="SAUN01000001">
    <property type="protein sequence ID" value="RVX46227.1"/>
    <property type="molecule type" value="Genomic_DNA"/>
</dbReference>
<dbReference type="RefSeq" id="WP_127938214.1">
    <property type="nucleotide sequence ID" value="NZ_SAUN01000001.1"/>
</dbReference>
<proteinExistence type="predicted"/>
<reference evidence="1 2" key="1">
    <citation type="submission" date="2019-01" db="EMBL/GenBank/DDBJ databases">
        <title>Sequencing the genomes of 1000 actinobacteria strains.</title>
        <authorList>
            <person name="Klenk H.-P."/>
        </authorList>
    </citation>
    <scope>NUCLEOTIDE SEQUENCE [LARGE SCALE GENOMIC DNA]</scope>
    <source>
        <strain evidence="1 2">DSM 43925</strain>
    </source>
</reference>
<comment type="caution">
    <text evidence="1">The sequence shown here is derived from an EMBL/GenBank/DDBJ whole genome shotgun (WGS) entry which is preliminary data.</text>
</comment>
<name>A0A438MK14_9ACTN</name>
<keyword evidence="2" id="KW-1185">Reference proteome</keyword>
<evidence type="ECO:0000313" key="1">
    <source>
        <dbReference type="EMBL" id="RVX46227.1"/>
    </source>
</evidence>
<sequence>MTVLAVLICPAPEDHKAVRDGALLPSAKEGLLKISRERLEQVFPAVGLIASGRASAVPE</sequence>
<dbReference type="OrthoDB" id="5147336at2"/>
<organism evidence="1 2">
    <name type="scientific">Nonomuraea polychroma</name>
    <dbReference type="NCBI Taxonomy" id="46176"/>
    <lineage>
        <taxon>Bacteria</taxon>
        <taxon>Bacillati</taxon>
        <taxon>Actinomycetota</taxon>
        <taxon>Actinomycetes</taxon>
        <taxon>Streptosporangiales</taxon>
        <taxon>Streptosporangiaceae</taxon>
        <taxon>Nonomuraea</taxon>
    </lineage>
</organism>
<gene>
    <name evidence="1" type="ORF">EDD27_9086</name>
</gene>
<accession>A0A438MK14</accession>
<evidence type="ECO:0000313" key="2">
    <source>
        <dbReference type="Proteomes" id="UP000284824"/>
    </source>
</evidence>